<evidence type="ECO:0000313" key="1">
    <source>
        <dbReference type="EMBL" id="NER61706.1"/>
    </source>
</evidence>
<evidence type="ECO:0000313" key="2">
    <source>
        <dbReference type="Proteomes" id="UP000480410"/>
    </source>
</evidence>
<dbReference type="Proteomes" id="UP000480410">
    <property type="component" value="Unassembled WGS sequence"/>
</dbReference>
<accession>A0A6M0CVZ6</accession>
<protein>
    <submittedName>
        <fullName evidence="1">Transporter</fullName>
    </submittedName>
</protein>
<organism evidence="1 2">
    <name type="scientific">Pseudomonas brassicae</name>
    <dbReference type="NCBI Taxonomy" id="2708063"/>
    <lineage>
        <taxon>Bacteria</taxon>
        <taxon>Pseudomonadati</taxon>
        <taxon>Pseudomonadota</taxon>
        <taxon>Gammaproteobacteria</taxon>
        <taxon>Pseudomonadales</taxon>
        <taxon>Pseudomonadaceae</taxon>
        <taxon>Pseudomonas</taxon>
    </lineage>
</organism>
<comment type="caution">
    <text evidence="1">The sequence shown here is derived from an EMBL/GenBank/DDBJ whole genome shotgun (WGS) entry which is preliminary data.</text>
</comment>
<dbReference type="AlphaFoldDB" id="A0A6M0CVZ6"/>
<dbReference type="InterPro" id="IPR008995">
    <property type="entry name" value="Mo/tungstate-bd_C_term_dom"/>
</dbReference>
<proteinExistence type="predicted"/>
<gene>
    <name evidence="1" type="ORF">G3435_20620</name>
</gene>
<name>A0A6M0CVZ6_9PSED</name>
<dbReference type="SUPFAM" id="SSF50331">
    <property type="entry name" value="MOP-like"/>
    <property type="match status" value="1"/>
</dbReference>
<sequence length="34" mass="3771">MTIKAINVRNQFKGTIKEIIEGPVVSEIDVQTQA</sequence>
<feature type="non-terminal residue" evidence="1">
    <location>
        <position position="34"/>
    </location>
</feature>
<reference evidence="1 2" key="1">
    <citation type="submission" date="2020-02" db="EMBL/GenBank/DDBJ databases">
        <title>Broccoli isolated Pseudomonas sp.</title>
        <authorList>
            <person name="Fujikawa T."/>
            <person name="Sawada H."/>
        </authorList>
    </citation>
    <scope>NUCLEOTIDE SEQUENCE [LARGE SCALE GENOMIC DNA]</scope>
    <source>
        <strain evidence="1 2">MAFF212428</strain>
    </source>
</reference>
<dbReference type="Gene3D" id="2.40.50.100">
    <property type="match status" value="1"/>
</dbReference>
<dbReference type="EMBL" id="JAAHBV010000511">
    <property type="protein sequence ID" value="NER61706.1"/>
    <property type="molecule type" value="Genomic_DNA"/>
</dbReference>